<gene>
    <name evidence="1" type="ORF">E2C01_083990</name>
</gene>
<keyword evidence="2" id="KW-1185">Reference proteome</keyword>
<organism evidence="1 2">
    <name type="scientific">Portunus trituberculatus</name>
    <name type="common">Swimming crab</name>
    <name type="synonym">Neptunus trituberculatus</name>
    <dbReference type="NCBI Taxonomy" id="210409"/>
    <lineage>
        <taxon>Eukaryota</taxon>
        <taxon>Metazoa</taxon>
        <taxon>Ecdysozoa</taxon>
        <taxon>Arthropoda</taxon>
        <taxon>Crustacea</taxon>
        <taxon>Multicrustacea</taxon>
        <taxon>Malacostraca</taxon>
        <taxon>Eumalacostraca</taxon>
        <taxon>Eucarida</taxon>
        <taxon>Decapoda</taxon>
        <taxon>Pleocyemata</taxon>
        <taxon>Brachyura</taxon>
        <taxon>Eubrachyura</taxon>
        <taxon>Portunoidea</taxon>
        <taxon>Portunidae</taxon>
        <taxon>Portuninae</taxon>
        <taxon>Portunus</taxon>
    </lineage>
</organism>
<dbReference type="EMBL" id="VSRR010079788">
    <property type="protein sequence ID" value="MPC89062.1"/>
    <property type="molecule type" value="Genomic_DNA"/>
</dbReference>
<dbReference type="Proteomes" id="UP000324222">
    <property type="component" value="Unassembled WGS sequence"/>
</dbReference>
<comment type="caution">
    <text evidence="1">The sequence shown here is derived from an EMBL/GenBank/DDBJ whole genome shotgun (WGS) entry which is preliminary data.</text>
</comment>
<proteinExistence type="predicted"/>
<reference evidence="1 2" key="1">
    <citation type="submission" date="2019-05" db="EMBL/GenBank/DDBJ databases">
        <title>Another draft genome of Portunus trituberculatus and its Hox gene families provides insights of decapod evolution.</title>
        <authorList>
            <person name="Jeong J.-H."/>
            <person name="Song I."/>
            <person name="Kim S."/>
            <person name="Choi T."/>
            <person name="Kim D."/>
            <person name="Ryu S."/>
            <person name="Kim W."/>
        </authorList>
    </citation>
    <scope>NUCLEOTIDE SEQUENCE [LARGE SCALE GENOMIC DNA]</scope>
    <source>
        <tissue evidence="1">Muscle</tissue>
    </source>
</reference>
<sequence length="174" mass="18310">MPCVGATTLTLPLSRPYIPRQSPLGLVLEYLRSTLGCKQERVAAGSTCRSVGGDEQYCGMVTSLGTPWPAAIERYGGAVRGGTVVWARAGVARHSGPLVTRHHDRLSRSGAAQPLWGFARAYRVSGVAAGCHDTPRHVTPRRSTPRNLILLAPSCLSRDATPVTQAVAAAGASP</sequence>
<evidence type="ECO:0000313" key="1">
    <source>
        <dbReference type="EMBL" id="MPC89062.1"/>
    </source>
</evidence>
<accession>A0A5B7IYQ8</accession>
<dbReference type="AlphaFoldDB" id="A0A5B7IYQ8"/>
<protein>
    <submittedName>
        <fullName evidence="1">Uncharacterized protein</fullName>
    </submittedName>
</protein>
<evidence type="ECO:0000313" key="2">
    <source>
        <dbReference type="Proteomes" id="UP000324222"/>
    </source>
</evidence>
<name>A0A5B7IYQ8_PORTR</name>